<name>A0A0G4I0T4_9ALVE</name>
<feature type="compositionally biased region" description="Basic and acidic residues" evidence="1">
    <location>
        <begin position="279"/>
        <end position="298"/>
    </location>
</feature>
<protein>
    <submittedName>
        <fullName evidence="2">Uncharacterized protein</fullName>
    </submittedName>
</protein>
<dbReference type="VEuPathDB" id="CryptoDB:Cvel_34541"/>
<proteinExistence type="predicted"/>
<feature type="compositionally biased region" description="Low complexity" evidence="1">
    <location>
        <begin position="247"/>
        <end position="263"/>
    </location>
</feature>
<evidence type="ECO:0000256" key="1">
    <source>
        <dbReference type="SAM" id="MobiDB-lite"/>
    </source>
</evidence>
<feature type="compositionally biased region" description="Basic and acidic residues" evidence="1">
    <location>
        <begin position="210"/>
        <end position="226"/>
    </location>
</feature>
<reference evidence="2" key="1">
    <citation type="submission" date="2014-11" db="EMBL/GenBank/DDBJ databases">
        <authorList>
            <person name="Otto D Thomas"/>
            <person name="Naeem Raeece"/>
        </authorList>
    </citation>
    <scope>NUCLEOTIDE SEQUENCE</scope>
</reference>
<accession>A0A0G4I0T4</accession>
<gene>
    <name evidence="2" type="ORF">Cvel_34541</name>
</gene>
<sequence length="397" mass="44112">VQLPPDLQKETAWDTFSRFPQLVEGKGFSEAELGGAFQEVQDDLKDWDLKAHDWVAGITFWPLLYKETKALARTKPKKQVGGQGKPVAIKYSWEYQKKVMAEASPTLEPRHTRYDWVPSVASGILRVISSSTGVDMEISTLHKSLLSAGSTSDGKLADPTLQAMLPGGVSALTNPDFESMSVETARQLRQLSSNFASKYDKHFGPSGSRNQKEREKRSREKRERPDGNGQRRPRRRQNRQSEKSHSESSSSSSSGNSFSLSESDVSRIAAQMFQIQKKKQSEKEKEKEGEKGNGKKEKIRFSEERVRMANASCGAELQELVRYGGGHVDIVFDYSELLFTLQDIPIYEAACATEGGGSEMTAVSLTSEENKEGGGNFDPFQDYSGAEAASKARFAHY</sequence>
<feature type="non-terminal residue" evidence="2">
    <location>
        <position position="1"/>
    </location>
</feature>
<feature type="region of interest" description="Disordered" evidence="1">
    <location>
        <begin position="197"/>
        <end position="298"/>
    </location>
</feature>
<dbReference type="EMBL" id="CDMZ01004681">
    <property type="protein sequence ID" value="CEM50490.1"/>
    <property type="molecule type" value="Genomic_DNA"/>
</dbReference>
<dbReference type="AlphaFoldDB" id="A0A0G4I0T4"/>
<organism evidence="2">
    <name type="scientific">Chromera velia CCMP2878</name>
    <dbReference type="NCBI Taxonomy" id="1169474"/>
    <lineage>
        <taxon>Eukaryota</taxon>
        <taxon>Sar</taxon>
        <taxon>Alveolata</taxon>
        <taxon>Colpodellida</taxon>
        <taxon>Chromeraceae</taxon>
        <taxon>Chromera</taxon>
    </lineage>
</organism>
<evidence type="ECO:0000313" key="2">
    <source>
        <dbReference type="EMBL" id="CEM50490.1"/>
    </source>
</evidence>